<sequence>MLILLDIDGVMVPANSWKKPEFLNDGFPVFSSRATLALQKIISETSADILLTTSHKSKYSISEWFKIFEIRGIHVNKIERLSENNSYLNRKEEILYWFNSRVDHDSFVILDDDKSLNGLPLSLKENLVLTSPLVGLTDELALEAILILRKEELYAS</sequence>
<keyword evidence="2" id="KW-1185">Reference proteome</keyword>
<comment type="caution">
    <text evidence="1">The sequence shown here is derived from an EMBL/GenBank/DDBJ whole genome shotgun (WGS) entry which is preliminary data.</text>
</comment>
<organism evidence="1 2">
    <name type="scientific">Flavobacterium chungangensis</name>
    <dbReference type="NCBI Taxonomy" id="2708132"/>
    <lineage>
        <taxon>Bacteria</taxon>
        <taxon>Pseudomonadati</taxon>
        <taxon>Bacteroidota</taxon>
        <taxon>Flavobacteriia</taxon>
        <taxon>Flavobacteriales</taxon>
        <taxon>Flavobacteriaceae</taxon>
        <taxon>Flavobacterium</taxon>
    </lineage>
</organism>
<dbReference type="Pfam" id="PF18143">
    <property type="entry name" value="HAD_SAK_2"/>
    <property type="match status" value="1"/>
</dbReference>
<proteinExistence type="predicted"/>
<evidence type="ECO:0000313" key="1">
    <source>
        <dbReference type="EMBL" id="MFC4477189.1"/>
    </source>
</evidence>
<reference evidence="2" key="1">
    <citation type="journal article" date="2019" name="Int. J. Syst. Evol. Microbiol.">
        <title>The Global Catalogue of Microorganisms (GCM) 10K type strain sequencing project: providing services to taxonomists for standard genome sequencing and annotation.</title>
        <authorList>
            <consortium name="The Broad Institute Genomics Platform"/>
            <consortium name="The Broad Institute Genome Sequencing Center for Infectious Disease"/>
            <person name="Wu L."/>
            <person name="Ma J."/>
        </authorList>
    </citation>
    <scope>NUCLEOTIDE SEQUENCE [LARGE SCALE GENOMIC DNA]</scope>
    <source>
        <strain evidence="2">NBRC 103627</strain>
    </source>
</reference>
<dbReference type="RefSeq" id="WP_379797003.1">
    <property type="nucleotide sequence ID" value="NZ_JBHSFY010000004.1"/>
</dbReference>
<name>A0ABV8ZDU8_9FLAO</name>
<gene>
    <name evidence="1" type="ORF">ACFO3N_08945</name>
</gene>
<accession>A0ABV8ZDU8</accession>
<evidence type="ECO:0000313" key="2">
    <source>
        <dbReference type="Proteomes" id="UP001596003"/>
    </source>
</evidence>
<dbReference type="EMBL" id="JBHSFY010000004">
    <property type="protein sequence ID" value="MFC4477189.1"/>
    <property type="molecule type" value="Genomic_DNA"/>
</dbReference>
<protein>
    <submittedName>
        <fullName evidence="1">HAD domain-containing protein</fullName>
    </submittedName>
</protein>
<dbReference type="Proteomes" id="UP001596003">
    <property type="component" value="Unassembled WGS sequence"/>
</dbReference>